<dbReference type="GO" id="GO:0003735">
    <property type="term" value="F:structural constituent of ribosome"/>
    <property type="evidence" value="ECO:0007669"/>
    <property type="project" value="InterPro"/>
</dbReference>
<gene>
    <name evidence="6 9" type="primary">rplU</name>
    <name evidence="9" type="ORF">HYW89_00075</name>
</gene>
<name>A0A7T5RJM0_9BACT</name>
<feature type="compositionally biased region" description="Low complexity" evidence="8">
    <location>
        <begin position="44"/>
        <end position="54"/>
    </location>
</feature>
<organism evidence="9 10">
    <name type="scientific">Candidatus Sungiibacteriota bacterium</name>
    <dbReference type="NCBI Taxonomy" id="2750080"/>
    <lineage>
        <taxon>Bacteria</taxon>
        <taxon>Candidatus Sungiibacteriota</taxon>
    </lineage>
</organism>
<dbReference type="InterPro" id="IPR028909">
    <property type="entry name" value="bL21-like"/>
</dbReference>
<dbReference type="InterPro" id="IPR036164">
    <property type="entry name" value="bL21-like_sf"/>
</dbReference>
<dbReference type="NCBIfam" id="TIGR00061">
    <property type="entry name" value="L21"/>
    <property type="match status" value="1"/>
</dbReference>
<sequence length="130" mass="14189">MTQFAVIKTGGKQYLVSAGQKLKVEKIDAPPKARLAQQGGKEGGPSPAGAASAREGGKVVFGEVLLVANDKKIEIGTPYVKGARVEAKTIKQGRSKKILVFKYHSKTRYRKKKGHRQPFTEVEIQKIVTK</sequence>
<evidence type="ECO:0000256" key="1">
    <source>
        <dbReference type="ARBA" id="ARBA00008563"/>
    </source>
</evidence>
<dbReference type="HAMAP" id="MF_01363">
    <property type="entry name" value="Ribosomal_bL21"/>
    <property type="match status" value="1"/>
</dbReference>
<dbReference type="GO" id="GO:0006412">
    <property type="term" value="P:translation"/>
    <property type="evidence" value="ECO:0007669"/>
    <property type="project" value="UniProtKB-UniRule"/>
</dbReference>
<dbReference type="GO" id="GO:0019843">
    <property type="term" value="F:rRNA binding"/>
    <property type="evidence" value="ECO:0007669"/>
    <property type="project" value="UniProtKB-UniRule"/>
</dbReference>
<dbReference type="PANTHER" id="PTHR21349">
    <property type="entry name" value="50S RIBOSOMAL PROTEIN L21"/>
    <property type="match status" value="1"/>
</dbReference>
<keyword evidence="2 6" id="KW-0699">rRNA-binding</keyword>
<evidence type="ECO:0000256" key="3">
    <source>
        <dbReference type="ARBA" id="ARBA00022884"/>
    </source>
</evidence>
<evidence type="ECO:0000256" key="4">
    <source>
        <dbReference type="ARBA" id="ARBA00022980"/>
    </source>
</evidence>
<evidence type="ECO:0000256" key="2">
    <source>
        <dbReference type="ARBA" id="ARBA00022730"/>
    </source>
</evidence>
<comment type="similarity">
    <text evidence="1 6 7">Belongs to the bacterial ribosomal protein bL21 family.</text>
</comment>
<accession>A0A7T5RJM0</accession>
<dbReference type="GO" id="GO:0005840">
    <property type="term" value="C:ribosome"/>
    <property type="evidence" value="ECO:0007669"/>
    <property type="project" value="UniProtKB-KW"/>
</dbReference>
<dbReference type="EMBL" id="CP066690">
    <property type="protein sequence ID" value="QQG45327.1"/>
    <property type="molecule type" value="Genomic_DNA"/>
</dbReference>
<comment type="function">
    <text evidence="6 7">This protein binds to 23S rRNA in the presence of protein L20.</text>
</comment>
<reference evidence="9 10" key="1">
    <citation type="submission" date="2020-07" db="EMBL/GenBank/DDBJ databases">
        <title>Huge and variable diversity of episymbiotic CPR bacteria and DPANN archaea in groundwater ecosystems.</title>
        <authorList>
            <person name="He C.Y."/>
            <person name="Keren R."/>
            <person name="Whittaker M."/>
            <person name="Farag I.F."/>
            <person name="Doudna J."/>
            <person name="Cate J.H.D."/>
            <person name="Banfield J.F."/>
        </authorList>
    </citation>
    <scope>NUCLEOTIDE SEQUENCE [LARGE SCALE GENOMIC DNA]</scope>
    <source>
        <strain evidence="9">NC_groundwater_541_Ag_S-0.1um_46_50</strain>
    </source>
</reference>
<evidence type="ECO:0000313" key="10">
    <source>
        <dbReference type="Proteomes" id="UP000595618"/>
    </source>
</evidence>
<keyword evidence="3 6" id="KW-0694">RNA-binding</keyword>
<feature type="region of interest" description="Disordered" evidence="8">
    <location>
        <begin position="29"/>
        <end position="54"/>
    </location>
</feature>
<dbReference type="GO" id="GO:0005737">
    <property type="term" value="C:cytoplasm"/>
    <property type="evidence" value="ECO:0007669"/>
    <property type="project" value="UniProtKB-ARBA"/>
</dbReference>
<comment type="subunit">
    <text evidence="6">Part of the 50S ribosomal subunit. Contacts protein L20.</text>
</comment>
<keyword evidence="4 6" id="KW-0689">Ribosomal protein</keyword>
<protein>
    <recommendedName>
        <fullName evidence="6">Large ribosomal subunit protein bL21</fullName>
    </recommendedName>
</protein>
<dbReference type="InterPro" id="IPR001787">
    <property type="entry name" value="Ribosomal_bL21"/>
</dbReference>
<evidence type="ECO:0000256" key="5">
    <source>
        <dbReference type="ARBA" id="ARBA00023274"/>
    </source>
</evidence>
<dbReference type="InterPro" id="IPR018258">
    <property type="entry name" value="Ribosomal_bL21_CS"/>
</dbReference>
<evidence type="ECO:0000313" key="9">
    <source>
        <dbReference type="EMBL" id="QQG45327.1"/>
    </source>
</evidence>
<dbReference type="GO" id="GO:1990904">
    <property type="term" value="C:ribonucleoprotein complex"/>
    <property type="evidence" value="ECO:0007669"/>
    <property type="project" value="UniProtKB-KW"/>
</dbReference>
<evidence type="ECO:0000256" key="8">
    <source>
        <dbReference type="SAM" id="MobiDB-lite"/>
    </source>
</evidence>
<evidence type="ECO:0000256" key="6">
    <source>
        <dbReference type="HAMAP-Rule" id="MF_01363"/>
    </source>
</evidence>
<proteinExistence type="inferred from homology"/>
<dbReference type="PANTHER" id="PTHR21349:SF0">
    <property type="entry name" value="LARGE RIBOSOMAL SUBUNIT PROTEIN BL21M"/>
    <property type="match status" value="1"/>
</dbReference>
<dbReference type="PROSITE" id="PS01169">
    <property type="entry name" value="RIBOSOMAL_L21"/>
    <property type="match status" value="1"/>
</dbReference>
<keyword evidence="5 6" id="KW-0687">Ribonucleoprotein</keyword>
<evidence type="ECO:0000256" key="7">
    <source>
        <dbReference type="RuleBase" id="RU000562"/>
    </source>
</evidence>
<dbReference type="SUPFAM" id="SSF141091">
    <property type="entry name" value="L21p-like"/>
    <property type="match status" value="1"/>
</dbReference>
<dbReference type="Proteomes" id="UP000595618">
    <property type="component" value="Chromosome"/>
</dbReference>
<dbReference type="AlphaFoldDB" id="A0A7T5RJM0"/>
<dbReference type="Pfam" id="PF00829">
    <property type="entry name" value="Ribosomal_L21p"/>
    <property type="match status" value="2"/>
</dbReference>